<dbReference type="SUPFAM" id="SSF48537">
    <property type="entry name" value="Phospholipase C/P1 nuclease"/>
    <property type="match status" value="1"/>
</dbReference>
<dbReference type="Gene3D" id="1.10.575.10">
    <property type="entry name" value="P1 Nuclease"/>
    <property type="match status" value="1"/>
</dbReference>
<protein>
    <submittedName>
        <fullName evidence="1">Site-specific recombinase XerC</fullName>
    </submittedName>
</protein>
<dbReference type="STRING" id="1619036.US58_C0014G0010"/>
<dbReference type="Proteomes" id="UP000034333">
    <property type="component" value="Unassembled WGS sequence"/>
</dbReference>
<accession>A0A0G0HBS9</accession>
<dbReference type="AlphaFoldDB" id="A0A0G0HBS9"/>
<proteinExistence type="predicted"/>
<evidence type="ECO:0000313" key="1">
    <source>
        <dbReference type="EMBL" id="KKQ40648.1"/>
    </source>
</evidence>
<evidence type="ECO:0000313" key="2">
    <source>
        <dbReference type="Proteomes" id="UP000034333"/>
    </source>
</evidence>
<gene>
    <name evidence="1" type="ORF">US58_C0014G0010</name>
</gene>
<dbReference type="InterPro" id="IPR008947">
    <property type="entry name" value="PLipase_C/P1_nuclease_dom_sf"/>
</dbReference>
<comment type="caution">
    <text evidence="1">The sequence shown here is derived from an EMBL/GenBank/DDBJ whole genome shotgun (WGS) entry which is preliminary data.</text>
</comment>
<reference evidence="1 2" key="1">
    <citation type="journal article" date="2015" name="Nature">
        <title>rRNA introns, odd ribosomes, and small enigmatic genomes across a large radiation of phyla.</title>
        <authorList>
            <person name="Brown C.T."/>
            <person name="Hug L.A."/>
            <person name="Thomas B.C."/>
            <person name="Sharon I."/>
            <person name="Castelle C.J."/>
            <person name="Singh A."/>
            <person name="Wilkins M.J."/>
            <person name="Williams K.H."/>
            <person name="Banfield J.F."/>
        </authorList>
    </citation>
    <scope>NUCLEOTIDE SEQUENCE [LARGE SCALE GENOMIC DNA]</scope>
</reference>
<organism evidence="1 2">
    <name type="scientific">Candidatus Magasanikbacteria bacterium GW2011_GWA2_37_8</name>
    <dbReference type="NCBI Taxonomy" id="1619036"/>
    <lineage>
        <taxon>Bacteria</taxon>
        <taxon>Candidatus Magasanikiibacteriota</taxon>
    </lineage>
</organism>
<sequence length="456" mass="50879">MYDRVFCYDTSVAHPNIAILATQLYNSKFPNTTLTNEEIDWIKCGAEEEDTPTRWLNHFYDPMYNRGLKNQYLSAKDWATDSSAQRNFSLGDQSWNRALGDFANGDKEKAFKALGHVLHLIADMSVPAHTRDDIHAVPPDSYEQFVKNNWSSILPYIQSKLVFKSVSNLNEAFDNSATYSNNNFYSDSTILSSKYKIIDIVVKEKFVINGNSYYYNRSLDGEKNKYIVFVSEAELDWLSLLNKGSKPIKELDPFENGIILTDYATHLLPRAVGYSAGVIKLFLDETQKKQDVALEQNRISLLGVGNSLLGKIITGAESILNLFTSAKPAVDTAYGQTQGELSDNSLPPVTDIRTVTTEPKITPVATPSSPVAVKPLPSVNAIQEVIEQPFGSIIPPNTPVAPPQPLTPTPVAIQPIIPILPLQQPLLPIQLSNHHQPLRPTPPRRLFQLLLLIFQI</sequence>
<dbReference type="EMBL" id="LBTN01000014">
    <property type="protein sequence ID" value="KKQ40648.1"/>
    <property type="molecule type" value="Genomic_DNA"/>
</dbReference>
<name>A0A0G0HBS9_9BACT</name>
<dbReference type="GO" id="GO:0016788">
    <property type="term" value="F:hydrolase activity, acting on ester bonds"/>
    <property type="evidence" value="ECO:0007669"/>
    <property type="project" value="InterPro"/>
</dbReference>